<evidence type="ECO:0000259" key="3">
    <source>
        <dbReference type="PROSITE" id="PS50206"/>
    </source>
</evidence>
<keyword evidence="5" id="KW-1185">Reference proteome</keyword>
<keyword evidence="4" id="KW-0670">Pyruvate</keyword>
<dbReference type="PROSITE" id="PS00380">
    <property type="entry name" value="RHODANESE_1"/>
    <property type="match status" value="1"/>
</dbReference>
<dbReference type="RefSeq" id="WP_092732638.1">
    <property type="nucleotide sequence ID" value="NZ_FNPC01000005.1"/>
</dbReference>
<dbReference type="GO" id="GO:0004792">
    <property type="term" value="F:thiosulfate-cyanide sulfurtransferase activity"/>
    <property type="evidence" value="ECO:0007669"/>
    <property type="project" value="InterPro"/>
</dbReference>
<dbReference type="SMART" id="SM00450">
    <property type="entry name" value="RHOD"/>
    <property type="match status" value="2"/>
</dbReference>
<dbReference type="PANTHER" id="PTHR43855">
    <property type="entry name" value="THIOSULFATE SULFURTRANSFERASE"/>
    <property type="match status" value="1"/>
</dbReference>
<evidence type="ECO:0000256" key="2">
    <source>
        <dbReference type="SAM" id="MobiDB-lite"/>
    </source>
</evidence>
<name>A0A1H3JKR2_9EURY</name>
<evidence type="ECO:0000256" key="1">
    <source>
        <dbReference type="ARBA" id="ARBA00022737"/>
    </source>
</evidence>
<dbReference type="EMBL" id="FNPC01000005">
    <property type="protein sequence ID" value="SDY40487.1"/>
    <property type="molecule type" value="Genomic_DNA"/>
</dbReference>
<proteinExistence type="predicted"/>
<sequence>MTETNGSGGGPGAADSGAESSDVADSAAGIVVPIARLADRLDDPTVRVVDVRDAWEYDAMGHVPGAVNVPFDTFRDREGPDAGTLPGAAAFADLLGEVGIDRSDTIVAYDDTNGVFAARFLVTALVYGFEDVHLLDGDFSAWKRADSAPPDPVENEPVAPDPVAVEPMRVEGPDSPIIGYDDVVSLLESPGDDVVFVDTRDADEYAAGHLPGAARFDWTEAVDPDTRGFRSKSELRDRFAERGITPDRPVVLYCNTARRLSHTYVALRWIGFEDVHIYEGSLTDWRERGGDLVAED</sequence>
<reference evidence="5" key="1">
    <citation type="submission" date="2016-10" db="EMBL/GenBank/DDBJ databases">
        <authorList>
            <person name="Varghese N."/>
            <person name="Submissions S."/>
        </authorList>
    </citation>
    <scope>NUCLEOTIDE SEQUENCE [LARGE SCALE GENOMIC DNA]</scope>
    <source>
        <strain evidence="5">DC30,IBRC 10041,KCTC 4046</strain>
    </source>
</reference>
<accession>A0A1H3JKR2</accession>
<dbReference type="Gene3D" id="3.40.250.10">
    <property type="entry name" value="Rhodanese-like domain"/>
    <property type="match status" value="2"/>
</dbReference>
<dbReference type="AlphaFoldDB" id="A0A1H3JKR2"/>
<feature type="region of interest" description="Disordered" evidence="2">
    <location>
        <begin position="1"/>
        <end position="20"/>
    </location>
</feature>
<feature type="domain" description="Rhodanese" evidence="3">
    <location>
        <begin position="190"/>
        <end position="294"/>
    </location>
</feature>
<keyword evidence="1" id="KW-0677">Repeat</keyword>
<dbReference type="OrthoDB" id="9977at2157"/>
<keyword evidence="4" id="KW-0808">Transferase</keyword>
<dbReference type="InterPro" id="IPR036873">
    <property type="entry name" value="Rhodanese-like_dom_sf"/>
</dbReference>
<evidence type="ECO:0000313" key="4">
    <source>
        <dbReference type="EMBL" id="SDY40487.1"/>
    </source>
</evidence>
<dbReference type="InterPro" id="IPR001307">
    <property type="entry name" value="Thiosulphate_STrfase_CS"/>
</dbReference>
<dbReference type="CDD" id="cd01449">
    <property type="entry name" value="TST_Repeat_2"/>
    <property type="match status" value="1"/>
</dbReference>
<dbReference type="Pfam" id="PF00581">
    <property type="entry name" value="Rhodanese"/>
    <property type="match status" value="2"/>
</dbReference>
<protein>
    <submittedName>
        <fullName evidence="4">Thiosulfate/3-mercaptopyruvate sulfurtransferase</fullName>
    </submittedName>
</protein>
<evidence type="ECO:0000313" key="5">
    <source>
        <dbReference type="Proteomes" id="UP000199079"/>
    </source>
</evidence>
<dbReference type="PROSITE" id="PS50206">
    <property type="entry name" value="RHODANESE_3"/>
    <property type="match status" value="2"/>
</dbReference>
<dbReference type="PANTHER" id="PTHR43855:SF1">
    <property type="entry name" value="THIOSULFATE SULFURTRANSFERASE"/>
    <property type="match status" value="1"/>
</dbReference>
<feature type="domain" description="Rhodanese" evidence="3">
    <location>
        <begin position="42"/>
        <end position="147"/>
    </location>
</feature>
<dbReference type="SUPFAM" id="SSF52821">
    <property type="entry name" value="Rhodanese/Cell cycle control phosphatase"/>
    <property type="match status" value="2"/>
</dbReference>
<dbReference type="InterPro" id="IPR001763">
    <property type="entry name" value="Rhodanese-like_dom"/>
</dbReference>
<dbReference type="CDD" id="cd01448">
    <property type="entry name" value="TST_Repeat_1"/>
    <property type="match status" value="1"/>
</dbReference>
<gene>
    <name evidence="4" type="ORF">SAMN05216564_10553</name>
</gene>
<dbReference type="Proteomes" id="UP000199079">
    <property type="component" value="Unassembled WGS sequence"/>
</dbReference>
<organism evidence="4 5">
    <name type="scientific">Halopenitus persicus</name>
    <dbReference type="NCBI Taxonomy" id="1048396"/>
    <lineage>
        <taxon>Archaea</taxon>
        <taxon>Methanobacteriati</taxon>
        <taxon>Methanobacteriota</taxon>
        <taxon>Stenosarchaea group</taxon>
        <taxon>Halobacteria</taxon>
        <taxon>Halobacteriales</taxon>
        <taxon>Haloferacaceae</taxon>
        <taxon>Halopenitus</taxon>
    </lineage>
</organism>
<dbReference type="InterPro" id="IPR051126">
    <property type="entry name" value="Thiosulfate_sulfurtransferase"/>
</dbReference>
<feature type="compositionally biased region" description="Gly residues" evidence="2">
    <location>
        <begin position="1"/>
        <end position="12"/>
    </location>
</feature>